<evidence type="ECO:0000313" key="2">
    <source>
        <dbReference type="Proteomes" id="UP001371456"/>
    </source>
</evidence>
<dbReference type="Proteomes" id="UP001371456">
    <property type="component" value="Unassembled WGS sequence"/>
</dbReference>
<protein>
    <submittedName>
        <fullName evidence="1">Uncharacterized protein</fullName>
    </submittedName>
</protein>
<dbReference type="EMBL" id="JBANQN010000459">
    <property type="protein sequence ID" value="KAK6770586.1"/>
    <property type="molecule type" value="Genomic_DNA"/>
</dbReference>
<organism evidence="1 2">
    <name type="scientific">Solanum bulbocastanum</name>
    <name type="common">Wild potato</name>
    <dbReference type="NCBI Taxonomy" id="147425"/>
    <lineage>
        <taxon>Eukaryota</taxon>
        <taxon>Viridiplantae</taxon>
        <taxon>Streptophyta</taxon>
        <taxon>Embryophyta</taxon>
        <taxon>Tracheophyta</taxon>
        <taxon>Spermatophyta</taxon>
        <taxon>Magnoliopsida</taxon>
        <taxon>eudicotyledons</taxon>
        <taxon>Gunneridae</taxon>
        <taxon>Pentapetalae</taxon>
        <taxon>asterids</taxon>
        <taxon>lamiids</taxon>
        <taxon>Solanales</taxon>
        <taxon>Solanaceae</taxon>
        <taxon>Solanoideae</taxon>
        <taxon>Solaneae</taxon>
        <taxon>Solanum</taxon>
    </lineage>
</organism>
<reference evidence="1 2" key="1">
    <citation type="submission" date="2024-02" db="EMBL/GenBank/DDBJ databases">
        <title>de novo genome assembly of Solanum bulbocastanum strain 11H21.</title>
        <authorList>
            <person name="Hosaka A.J."/>
        </authorList>
    </citation>
    <scope>NUCLEOTIDE SEQUENCE [LARGE SCALE GENOMIC DNA]</scope>
    <source>
        <tissue evidence="1">Young leaves</tissue>
    </source>
</reference>
<evidence type="ECO:0000313" key="1">
    <source>
        <dbReference type="EMBL" id="KAK6770586.1"/>
    </source>
</evidence>
<gene>
    <name evidence="1" type="ORF">RDI58_032172</name>
</gene>
<proteinExistence type="predicted"/>
<sequence>MPTTACGATVCR</sequence>
<name>A0AAN8SRM1_SOLBU</name>
<keyword evidence="2" id="KW-1185">Reference proteome</keyword>
<comment type="caution">
    <text evidence="1">The sequence shown here is derived from an EMBL/GenBank/DDBJ whole genome shotgun (WGS) entry which is preliminary data.</text>
</comment>
<accession>A0AAN8SRM1</accession>